<evidence type="ECO:0000256" key="5">
    <source>
        <dbReference type="RuleBase" id="RU000454"/>
    </source>
</evidence>
<dbReference type="InterPro" id="IPR021109">
    <property type="entry name" value="Peptidase_aspartic_dom_sf"/>
</dbReference>
<evidence type="ECO:0000256" key="4">
    <source>
        <dbReference type="PIRSR" id="PIRSR601461-2"/>
    </source>
</evidence>
<proteinExistence type="inferred from homology"/>
<evidence type="ECO:0000256" key="1">
    <source>
        <dbReference type="ARBA" id="ARBA00007447"/>
    </source>
</evidence>
<keyword evidence="6" id="KW-0732">Signal</keyword>
<protein>
    <recommendedName>
        <fullName evidence="7">Peptidase A1 domain-containing protein</fullName>
    </recommendedName>
</protein>
<keyword evidence="5" id="KW-0645">Protease</keyword>
<dbReference type="PRINTS" id="PR00792">
    <property type="entry name" value="PEPSIN"/>
</dbReference>
<comment type="caution">
    <text evidence="8">The sequence shown here is derived from an EMBL/GenBank/DDBJ whole genome shotgun (WGS) entry which is preliminary data.</text>
</comment>
<keyword evidence="5" id="KW-0378">Hydrolase</keyword>
<dbReference type="PROSITE" id="PS00141">
    <property type="entry name" value="ASP_PROTEASE"/>
    <property type="match status" value="2"/>
</dbReference>
<dbReference type="InterPro" id="IPR001969">
    <property type="entry name" value="Aspartic_peptidase_AS"/>
</dbReference>
<dbReference type="GO" id="GO:0006508">
    <property type="term" value="P:proteolysis"/>
    <property type="evidence" value="ECO:0007669"/>
    <property type="project" value="UniProtKB-KW"/>
</dbReference>
<name>A0A1G4BMB7_9PEZI</name>
<keyword evidence="2 5" id="KW-0064">Aspartyl protease</keyword>
<evidence type="ECO:0000259" key="7">
    <source>
        <dbReference type="PROSITE" id="PS51767"/>
    </source>
</evidence>
<dbReference type="Pfam" id="PF00026">
    <property type="entry name" value="Asp"/>
    <property type="match status" value="1"/>
</dbReference>
<sequence>MSAITRFFSAAAVASVATAAVIDLPIIVDDGYKVVELGIGTPAKTFRLLFDTGSSSSWATDSECLAKGKCNNASGYHRTGYSIDASTSGHYTGGSAVIPYLGGDVAGLTVAEKWTVGNSSWEQSFIAANESSWSSLAADGFLGLGFSSIIDGGANTVVETLMGENRLDAAKFGIYYGTEVNNTGGVPGNGVLTIGGSREADYVDGELVTVPIWQAEDGYDVWRSSILTINGTRSTGNGSVTETETDFDQARVVFDTGASKITLPTKLNLAVYESIGMNYTAILKGDHIPLCSEFNSSWSVKFSFGDYRYPQTVEITGDQLAIPGFAYRDDACWPPFEEGTQSWFVLIGSTFLKNFYTVWDYGSAANETQIRNFHPTLSLGNLKKSLSE</sequence>
<dbReference type="OrthoDB" id="771136at2759"/>
<reference evidence="8 9" key="1">
    <citation type="submission" date="2016-09" db="EMBL/GenBank/DDBJ databases">
        <authorList>
            <person name="Capua I."/>
            <person name="De Benedictis P."/>
            <person name="Joannis T."/>
            <person name="Lombin L.H."/>
            <person name="Cattoli G."/>
        </authorList>
    </citation>
    <scope>NUCLEOTIDE SEQUENCE [LARGE SCALE GENOMIC DNA]</scope>
    <source>
        <strain evidence="8 9">IMI 309357</strain>
    </source>
</reference>
<gene>
    <name evidence="8" type="ORF">CORC01_02249</name>
</gene>
<evidence type="ECO:0000256" key="2">
    <source>
        <dbReference type="ARBA" id="ARBA00022750"/>
    </source>
</evidence>
<feature type="active site" evidence="3">
    <location>
        <position position="51"/>
    </location>
</feature>
<dbReference type="Gene3D" id="2.40.70.10">
    <property type="entry name" value="Acid Proteases"/>
    <property type="match status" value="2"/>
</dbReference>
<feature type="chain" id="PRO_5009603064" description="Peptidase A1 domain-containing protein" evidence="6">
    <location>
        <begin position="20"/>
        <end position="388"/>
    </location>
</feature>
<dbReference type="GeneID" id="34555410"/>
<dbReference type="InterPro" id="IPR033121">
    <property type="entry name" value="PEPTIDASE_A1"/>
</dbReference>
<dbReference type="Proteomes" id="UP000176998">
    <property type="component" value="Unassembled WGS sequence"/>
</dbReference>
<evidence type="ECO:0000313" key="8">
    <source>
        <dbReference type="EMBL" id="OHF02554.1"/>
    </source>
</evidence>
<dbReference type="InterPro" id="IPR034164">
    <property type="entry name" value="Pepsin-like_dom"/>
</dbReference>
<dbReference type="CDD" id="cd05471">
    <property type="entry name" value="pepsin_like"/>
    <property type="match status" value="1"/>
</dbReference>
<keyword evidence="4" id="KW-1015">Disulfide bond</keyword>
<feature type="domain" description="Peptidase A1" evidence="7">
    <location>
        <begin position="33"/>
        <end position="371"/>
    </location>
</feature>
<feature type="signal peptide" evidence="6">
    <location>
        <begin position="1"/>
        <end position="19"/>
    </location>
</feature>
<dbReference type="STRING" id="1209926.A0A1G4BMB7"/>
<evidence type="ECO:0000313" key="9">
    <source>
        <dbReference type="Proteomes" id="UP000176998"/>
    </source>
</evidence>
<dbReference type="PANTHER" id="PTHR47966">
    <property type="entry name" value="BETA-SITE APP-CLEAVING ENZYME, ISOFORM A-RELATED"/>
    <property type="match status" value="1"/>
</dbReference>
<dbReference type="RefSeq" id="XP_022479694.1">
    <property type="nucleotide sequence ID" value="XM_022613900.1"/>
</dbReference>
<dbReference type="GO" id="GO:0004190">
    <property type="term" value="F:aspartic-type endopeptidase activity"/>
    <property type="evidence" value="ECO:0007669"/>
    <property type="project" value="UniProtKB-KW"/>
</dbReference>
<dbReference type="PANTHER" id="PTHR47966:SF68">
    <property type="entry name" value="PEPTIDASE A1 DOMAIN-CONTAINING PROTEIN"/>
    <property type="match status" value="1"/>
</dbReference>
<dbReference type="InterPro" id="IPR001461">
    <property type="entry name" value="Aspartic_peptidase_A1"/>
</dbReference>
<evidence type="ECO:0000256" key="6">
    <source>
        <dbReference type="SAM" id="SignalP"/>
    </source>
</evidence>
<dbReference type="GO" id="GO:0000324">
    <property type="term" value="C:fungal-type vacuole"/>
    <property type="evidence" value="ECO:0007669"/>
    <property type="project" value="TreeGrafter"/>
</dbReference>
<comment type="similarity">
    <text evidence="1 5">Belongs to the peptidase A1 family.</text>
</comment>
<dbReference type="EMBL" id="MJBS01000012">
    <property type="protein sequence ID" value="OHF02554.1"/>
    <property type="molecule type" value="Genomic_DNA"/>
</dbReference>
<organism evidence="8 9">
    <name type="scientific">Colletotrichum orchidophilum</name>
    <dbReference type="NCBI Taxonomy" id="1209926"/>
    <lineage>
        <taxon>Eukaryota</taxon>
        <taxon>Fungi</taxon>
        <taxon>Dikarya</taxon>
        <taxon>Ascomycota</taxon>
        <taxon>Pezizomycotina</taxon>
        <taxon>Sordariomycetes</taxon>
        <taxon>Hypocreomycetidae</taxon>
        <taxon>Glomerellales</taxon>
        <taxon>Glomerellaceae</taxon>
        <taxon>Colletotrichum</taxon>
    </lineage>
</organism>
<feature type="active site" evidence="3">
    <location>
        <position position="255"/>
    </location>
</feature>
<dbReference type="SUPFAM" id="SSF50630">
    <property type="entry name" value="Acid proteases"/>
    <property type="match status" value="1"/>
</dbReference>
<dbReference type="AlphaFoldDB" id="A0A1G4BMB7"/>
<feature type="disulfide bond" evidence="4">
    <location>
        <begin position="64"/>
        <end position="70"/>
    </location>
</feature>
<evidence type="ECO:0000256" key="3">
    <source>
        <dbReference type="PIRSR" id="PIRSR601461-1"/>
    </source>
</evidence>
<keyword evidence="9" id="KW-1185">Reference proteome</keyword>
<dbReference type="PROSITE" id="PS51767">
    <property type="entry name" value="PEPTIDASE_A1"/>
    <property type="match status" value="1"/>
</dbReference>
<accession>A0A1G4BMB7</accession>